<sequence length="107" mass="12162">MTGVYLHLFHGRNAPDEQLDDWGFDGPTIGPLDYVHVTYMCDIKIAAHLDVIEEFFPEKFAEMKSWAGGRELSDIHPTDHHLPVVDGLVEHDGKFYGDFSVFVKEEA</sequence>
<dbReference type="OrthoDB" id="1551172at2"/>
<reference evidence="2" key="1">
    <citation type="submission" date="2017-02" db="EMBL/GenBank/DDBJ databases">
        <authorList>
            <person name="Varghese N."/>
            <person name="Submissions S."/>
        </authorList>
    </citation>
    <scope>NUCLEOTIDE SEQUENCE [LARGE SCALE GENOMIC DNA]</scope>
    <source>
        <strain evidence="2">R11H</strain>
    </source>
</reference>
<evidence type="ECO:0000313" key="2">
    <source>
        <dbReference type="Proteomes" id="UP000190044"/>
    </source>
</evidence>
<name>A0A1T5CUH7_9SPHN</name>
<organism evidence="1 2">
    <name type="scientific">Sphingopyxis flava</name>
    <dbReference type="NCBI Taxonomy" id="1507287"/>
    <lineage>
        <taxon>Bacteria</taxon>
        <taxon>Pseudomonadati</taxon>
        <taxon>Pseudomonadota</taxon>
        <taxon>Alphaproteobacteria</taxon>
        <taxon>Sphingomonadales</taxon>
        <taxon>Sphingomonadaceae</taxon>
        <taxon>Sphingopyxis</taxon>
    </lineage>
</organism>
<dbReference type="RefSeq" id="WP_079638723.1">
    <property type="nucleotide sequence ID" value="NZ_FUYP01000011.1"/>
</dbReference>
<protein>
    <submittedName>
        <fullName evidence="1">Uncharacterized protein</fullName>
    </submittedName>
</protein>
<keyword evidence="2" id="KW-1185">Reference proteome</keyword>
<dbReference type="EMBL" id="FUYP01000011">
    <property type="protein sequence ID" value="SKB63017.1"/>
    <property type="molecule type" value="Genomic_DNA"/>
</dbReference>
<gene>
    <name evidence="1" type="ORF">SAMN06295937_1011122</name>
</gene>
<evidence type="ECO:0000313" key="1">
    <source>
        <dbReference type="EMBL" id="SKB63017.1"/>
    </source>
</evidence>
<accession>A0A1T5CUH7</accession>
<proteinExistence type="predicted"/>
<dbReference type="Proteomes" id="UP000190044">
    <property type="component" value="Unassembled WGS sequence"/>
</dbReference>
<dbReference type="AlphaFoldDB" id="A0A1T5CUH7"/>